<feature type="domain" description="C2H2-type" evidence="5">
    <location>
        <begin position="360"/>
        <end position="389"/>
    </location>
</feature>
<evidence type="ECO:0000256" key="2">
    <source>
        <dbReference type="ARBA" id="ARBA00022771"/>
    </source>
</evidence>
<proteinExistence type="predicted"/>
<keyword evidence="3" id="KW-0862">Zinc</keyword>
<keyword evidence="1" id="KW-0479">Metal-binding</keyword>
<dbReference type="Proteomes" id="UP000663879">
    <property type="component" value="Unassembled WGS sequence"/>
</dbReference>
<dbReference type="Gene3D" id="3.30.160.60">
    <property type="entry name" value="Classic Zinc Finger"/>
    <property type="match status" value="2"/>
</dbReference>
<keyword evidence="7" id="KW-1185">Reference proteome</keyword>
<dbReference type="GO" id="GO:0000978">
    <property type="term" value="F:RNA polymerase II cis-regulatory region sequence-specific DNA binding"/>
    <property type="evidence" value="ECO:0007669"/>
    <property type="project" value="TreeGrafter"/>
</dbReference>
<evidence type="ECO:0000313" key="7">
    <source>
        <dbReference type="Proteomes" id="UP000663879"/>
    </source>
</evidence>
<dbReference type="GO" id="GO:0000981">
    <property type="term" value="F:DNA-binding transcription factor activity, RNA polymerase II-specific"/>
    <property type="evidence" value="ECO:0007669"/>
    <property type="project" value="TreeGrafter"/>
</dbReference>
<evidence type="ECO:0000259" key="5">
    <source>
        <dbReference type="PROSITE" id="PS50157"/>
    </source>
</evidence>
<evidence type="ECO:0000256" key="3">
    <source>
        <dbReference type="ARBA" id="ARBA00022833"/>
    </source>
</evidence>
<reference evidence="6" key="1">
    <citation type="submission" date="2021-02" db="EMBL/GenBank/DDBJ databases">
        <authorList>
            <person name="Nowell W R."/>
        </authorList>
    </citation>
    <scope>NUCLEOTIDE SEQUENCE</scope>
    <source>
        <strain evidence="6">Ploen Becks lab</strain>
    </source>
</reference>
<dbReference type="InterPro" id="IPR013087">
    <property type="entry name" value="Znf_C2H2_type"/>
</dbReference>
<dbReference type="PANTHER" id="PTHR23235:SF166">
    <property type="entry name" value="DENDRITIC ARBOR REDUCTION PROTEIN 1"/>
    <property type="match status" value="1"/>
</dbReference>
<dbReference type="AlphaFoldDB" id="A0A814DH98"/>
<dbReference type="EMBL" id="CAJNOC010002827">
    <property type="protein sequence ID" value="CAF0953670.1"/>
    <property type="molecule type" value="Genomic_DNA"/>
</dbReference>
<evidence type="ECO:0000256" key="4">
    <source>
        <dbReference type="PROSITE-ProRule" id="PRU00042"/>
    </source>
</evidence>
<dbReference type="GO" id="GO:0008270">
    <property type="term" value="F:zinc ion binding"/>
    <property type="evidence" value="ECO:0007669"/>
    <property type="project" value="UniProtKB-KW"/>
</dbReference>
<name>A0A814DH98_9BILA</name>
<evidence type="ECO:0000256" key="1">
    <source>
        <dbReference type="ARBA" id="ARBA00022723"/>
    </source>
</evidence>
<accession>A0A814DH98</accession>
<comment type="caution">
    <text evidence="6">The sequence shown here is derived from an EMBL/GenBank/DDBJ whole genome shotgun (WGS) entry which is preliminary data.</text>
</comment>
<protein>
    <recommendedName>
        <fullName evidence="5">C2H2-type domain-containing protein</fullName>
    </recommendedName>
</protein>
<dbReference type="OrthoDB" id="3437960at2759"/>
<sequence length="414" mass="47812">MDINDIQAYSTNHRTLPSYSYSSGILIPVKPEILTSSSQSVNLPTSYISPSSSPNESENFSPSEPFLLPNLSNFQNKANDFSSFPTLTSIYSFYQQQQQNQIENELQNLKNSDLNNNHTNINNYNNYLVSASLSNNQFNNNNTNQPNVESSYFPFDHQPNNQIFSNPANFTRQQDNFTNCPFYPNGPIYNHTQGHFYDNYQRHTTTLSSYTNPLNEQSLINQLHSTGALTNTLDQLSLSLNRYKKNKVASVIKNPKLDNKTQIQLHEKIVGHDIKSIGLNLNNNDLILDDQSLEHCKHMQIKKPNFNQHKQSKKFKDLFEPLIDLTQPNVTTIMQRPVDMGETKRYKRRNCEDLEKRRTYCCKYEGCKKSYTKSSHLKAHARIHTGEKPYLCKWPDCKWKFARSVSLVLFKNLG</sequence>
<gene>
    <name evidence="6" type="ORF">OXX778_LOCUS14079</name>
</gene>
<dbReference type="PROSITE" id="PS50157">
    <property type="entry name" value="ZINC_FINGER_C2H2_2"/>
    <property type="match status" value="1"/>
</dbReference>
<dbReference type="FunFam" id="3.30.160.60:FF:000007">
    <property type="entry name" value="Basic krueppel-like factor 3"/>
    <property type="match status" value="1"/>
</dbReference>
<organism evidence="6 7">
    <name type="scientific">Brachionus calyciflorus</name>
    <dbReference type="NCBI Taxonomy" id="104777"/>
    <lineage>
        <taxon>Eukaryota</taxon>
        <taxon>Metazoa</taxon>
        <taxon>Spiralia</taxon>
        <taxon>Gnathifera</taxon>
        <taxon>Rotifera</taxon>
        <taxon>Eurotatoria</taxon>
        <taxon>Monogononta</taxon>
        <taxon>Pseudotrocha</taxon>
        <taxon>Ploima</taxon>
        <taxon>Brachionidae</taxon>
        <taxon>Brachionus</taxon>
    </lineage>
</organism>
<keyword evidence="2 4" id="KW-0863">Zinc-finger</keyword>
<dbReference type="InterPro" id="IPR036236">
    <property type="entry name" value="Znf_C2H2_sf"/>
</dbReference>
<evidence type="ECO:0000313" key="6">
    <source>
        <dbReference type="EMBL" id="CAF0953670.1"/>
    </source>
</evidence>
<dbReference type="PROSITE" id="PS00028">
    <property type="entry name" value="ZINC_FINGER_C2H2_1"/>
    <property type="match status" value="1"/>
</dbReference>
<dbReference type="SUPFAM" id="SSF57667">
    <property type="entry name" value="beta-beta-alpha zinc fingers"/>
    <property type="match status" value="1"/>
</dbReference>
<dbReference type="PANTHER" id="PTHR23235">
    <property type="entry name" value="KRUEPPEL-LIKE TRANSCRIPTION FACTOR"/>
    <property type="match status" value="1"/>
</dbReference>